<gene>
    <name evidence="5 6" type="primary">LOC110789850</name>
</gene>
<evidence type="ECO:0000256" key="1">
    <source>
        <dbReference type="PROSITE-ProRule" id="PRU00042"/>
    </source>
</evidence>
<dbReference type="PANTHER" id="PTHR46869">
    <property type="entry name" value="C2H2-LIKE ZINC FINGER PROTEIN"/>
    <property type="match status" value="1"/>
</dbReference>
<dbReference type="PROSITE" id="PS00028">
    <property type="entry name" value="ZINC_FINGER_C2H2_1"/>
    <property type="match status" value="2"/>
</dbReference>
<evidence type="ECO:0000313" key="6">
    <source>
        <dbReference type="RefSeq" id="XP_056686194.1"/>
    </source>
</evidence>
<reference evidence="5 6" key="2">
    <citation type="submission" date="2025-05" db="UniProtKB">
        <authorList>
            <consortium name="RefSeq"/>
        </authorList>
    </citation>
    <scope>IDENTIFICATION</scope>
    <source>
        <tissue evidence="5 6">Leaf</tissue>
    </source>
</reference>
<dbReference type="InterPro" id="IPR036236">
    <property type="entry name" value="Znf_C2H2_sf"/>
</dbReference>
<dbReference type="PANTHER" id="PTHR46869:SF6">
    <property type="entry name" value="C2H2-TYPE DOMAIN-CONTAINING PROTEIN"/>
    <property type="match status" value="1"/>
</dbReference>
<proteinExistence type="predicted"/>
<dbReference type="PROSITE" id="PS50157">
    <property type="entry name" value="ZINC_FINGER_C2H2_2"/>
    <property type="match status" value="2"/>
</dbReference>
<dbReference type="Proteomes" id="UP000813463">
    <property type="component" value="Chromosome 5"/>
</dbReference>
<dbReference type="RefSeq" id="XP_056686194.1">
    <property type="nucleotide sequence ID" value="XM_056830216.1"/>
</dbReference>
<feature type="compositionally biased region" description="Polar residues" evidence="2">
    <location>
        <begin position="79"/>
        <end position="94"/>
    </location>
</feature>
<keyword evidence="1" id="KW-0862">Zinc</keyword>
<dbReference type="SMART" id="SM00355">
    <property type="entry name" value="ZnF_C2H2"/>
    <property type="match status" value="2"/>
</dbReference>
<feature type="region of interest" description="Disordered" evidence="2">
    <location>
        <begin position="251"/>
        <end position="282"/>
    </location>
</feature>
<organism evidence="4 5">
    <name type="scientific">Spinacia oleracea</name>
    <name type="common">Spinach</name>
    <dbReference type="NCBI Taxonomy" id="3562"/>
    <lineage>
        <taxon>Eukaryota</taxon>
        <taxon>Viridiplantae</taxon>
        <taxon>Streptophyta</taxon>
        <taxon>Embryophyta</taxon>
        <taxon>Tracheophyta</taxon>
        <taxon>Spermatophyta</taxon>
        <taxon>Magnoliopsida</taxon>
        <taxon>eudicotyledons</taxon>
        <taxon>Gunneridae</taxon>
        <taxon>Pentapetalae</taxon>
        <taxon>Caryophyllales</taxon>
        <taxon>Chenopodiaceae</taxon>
        <taxon>Chenopodioideae</taxon>
        <taxon>Anserineae</taxon>
        <taxon>Spinacia</taxon>
    </lineage>
</organism>
<protein>
    <recommendedName>
        <fullName evidence="3">C2H2-type domain-containing protein</fullName>
    </recommendedName>
</protein>
<dbReference type="InterPro" id="IPR013087">
    <property type="entry name" value="Znf_C2H2_type"/>
</dbReference>
<accession>A0ABM3QS37</accession>
<feature type="domain" description="C2H2-type" evidence="3">
    <location>
        <begin position="8"/>
        <end position="35"/>
    </location>
</feature>
<name>A0ABM3QS37_SPIOL</name>
<evidence type="ECO:0000259" key="3">
    <source>
        <dbReference type="PROSITE" id="PS50157"/>
    </source>
</evidence>
<dbReference type="Pfam" id="PF13912">
    <property type="entry name" value="zf-C2H2_6"/>
    <property type="match status" value="2"/>
</dbReference>
<keyword evidence="1" id="KW-0863">Zinc-finger</keyword>
<evidence type="ECO:0000313" key="4">
    <source>
        <dbReference type="Proteomes" id="UP000813463"/>
    </source>
</evidence>
<feature type="compositionally biased region" description="Basic and acidic residues" evidence="2">
    <location>
        <begin position="257"/>
        <end position="270"/>
    </location>
</feature>
<reference evidence="4" key="1">
    <citation type="journal article" date="2021" name="Nat. Commun.">
        <title>Genomic analyses provide insights into spinach domestication and the genetic basis of agronomic traits.</title>
        <authorList>
            <person name="Cai X."/>
            <person name="Sun X."/>
            <person name="Xu C."/>
            <person name="Sun H."/>
            <person name="Wang X."/>
            <person name="Ge C."/>
            <person name="Zhang Z."/>
            <person name="Wang Q."/>
            <person name="Fei Z."/>
            <person name="Jiao C."/>
            <person name="Wang Q."/>
        </authorList>
    </citation>
    <scope>NUCLEOTIDE SEQUENCE [LARGE SCALE GENOMIC DNA]</scope>
    <source>
        <strain evidence="4">cv. Varoflay</strain>
    </source>
</reference>
<feature type="domain" description="C2H2-type" evidence="3">
    <location>
        <begin position="322"/>
        <end position="344"/>
    </location>
</feature>
<feature type="region of interest" description="Disordered" evidence="2">
    <location>
        <begin position="73"/>
        <end position="120"/>
    </location>
</feature>
<evidence type="ECO:0000313" key="5">
    <source>
        <dbReference type="RefSeq" id="XP_056686193.1"/>
    </source>
</evidence>
<keyword evidence="4" id="KW-1185">Reference proteome</keyword>
<feature type="region of interest" description="Disordered" evidence="2">
    <location>
        <begin position="156"/>
        <end position="197"/>
    </location>
</feature>
<evidence type="ECO:0000256" key="2">
    <source>
        <dbReference type="SAM" id="MobiDB-lite"/>
    </source>
</evidence>
<feature type="compositionally biased region" description="Low complexity" evidence="2">
    <location>
        <begin position="156"/>
        <end position="167"/>
    </location>
</feature>
<keyword evidence="1" id="KW-0479">Metal-binding</keyword>
<sequence>MEQQKRKHVCKFCKKSFPCGRSLGGHIRSHLPKPGYELRENPKKTWRSVAAADDHEHDHDQEDYHHNTIINSSFSSSSAETENPNPKPRQMNQNHGKRSRNNNSQSSVSEVVEAEQHHEQGEEVVVAMCLIMLSRDVGSWGGASYSFAAAAAAAETSAVADSNTSKSSKSRKRREKVQGNGSVSAADKKHESVPSGCLQKQLKMKGIDVTVNGFGSNDEKNKSKIIKMESAASGFFKDGVKIKEFEKVSENGISSHDQNKQTPESKRKFIDQSAASGNGKKASKTLEFEVSENGISSYDQKSSDLDVFDSEFYSSMSKRSKFECTTCNKVFHSYQALGGHRASHKKNGGGIKCSPPPLLKLEAEADIGGDTPRKQPQPPLVEKTPVAAPLLQRTSINTLQQPVGQRGSNPLKGYRSVHFSCSQQMRLLQRTK</sequence>
<dbReference type="RefSeq" id="XP_056686193.1">
    <property type="nucleotide sequence ID" value="XM_056830215.1"/>
</dbReference>
<dbReference type="GeneID" id="110789850"/>
<dbReference type="SUPFAM" id="SSF57667">
    <property type="entry name" value="beta-beta-alpha zinc fingers"/>
    <property type="match status" value="1"/>
</dbReference>